<reference evidence="5" key="3">
    <citation type="submission" date="2018-08" db="UniProtKB">
        <authorList>
            <consortium name="EnsemblPlants"/>
        </authorList>
    </citation>
    <scope>IDENTIFICATION</scope>
    <source>
        <strain evidence="5">cv. Bd21</strain>
    </source>
</reference>
<dbReference type="Proteomes" id="UP000008810">
    <property type="component" value="Chromosome 2"/>
</dbReference>
<dbReference type="Gramene" id="PNT72006">
    <property type="protein sequence ID" value="PNT72006"/>
    <property type="gene ID" value="BRADI_2g38300v3"/>
</dbReference>
<dbReference type="OMA" id="NEHRINH"/>
<proteinExistence type="predicted"/>
<protein>
    <recommendedName>
        <fullName evidence="3">Protein kinase domain-containing protein</fullName>
    </recommendedName>
</protein>
<gene>
    <name evidence="4" type="ORF">BRADI_2g38300v3</name>
</gene>
<dbReference type="EMBL" id="CM000881">
    <property type="protein sequence ID" value="PNT71998.1"/>
    <property type="molecule type" value="Genomic_DNA"/>
</dbReference>
<dbReference type="EMBL" id="CM000881">
    <property type="protein sequence ID" value="PNT72002.1"/>
    <property type="molecule type" value="Genomic_DNA"/>
</dbReference>
<dbReference type="ExpressionAtlas" id="I1HMN6">
    <property type="expression patterns" value="baseline and differential"/>
</dbReference>
<dbReference type="PANTHER" id="PTHR27005:SF208">
    <property type="entry name" value="PROTEIN KINASE DOMAIN-CONTAINING PROTEIN"/>
    <property type="match status" value="1"/>
</dbReference>
<dbReference type="SUPFAM" id="SSF56112">
    <property type="entry name" value="Protein kinase-like (PK-like)"/>
    <property type="match status" value="1"/>
</dbReference>
<name>I1HMN6_BRADI</name>
<reference evidence="4 5" key="1">
    <citation type="journal article" date="2010" name="Nature">
        <title>Genome sequencing and analysis of the model grass Brachypodium distachyon.</title>
        <authorList>
            <consortium name="International Brachypodium Initiative"/>
        </authorList>
    </citation>
    <scope>NUCLEOTIDE SEQUENCE [LARGE SCALE GENOMIC DNA]</scope>
    <source>
        <strain evidence="4 5">Bd21</strain>
    </source>
</reference>
<evidence type="ECO:0000256" key="1">
    <source>
        <dbReference type="ARBA" id="ARBA00022741"/>
    </source>
</evidence>
<dbReference type="InterPro" id="IPR011009">
    <property type="entry name" value="Kinase-like_dom_sf"/>
</dbReference>
<dbReference type="EnsemblPlants" id="PNT71998">
    <property type="protein sequence ID" value="PNT71998"/>
    <property type="gene ID" value="BRADI_2g38300v3"/>
</dbReference>
<dbReference type="AlphaFoldDB" id="I1HMN6"/>
<dbReference type="GO" id="GO:0004672">
    <property type="term" value="F:protein kinase activity"/>
    <property type="evidence" value="ECO:0007669"/>
    <property type="project" value="InterPro"/>
</dbReference>
<evidence type="ECO:0000313" key="5">
    <source>
        <dbReference type="EnsemblPlants" id="PNT72004"/>
    </source>
</evidence>
<sequence length="408" mass="45074">MTMQVLEISIQNNTARVLDTRVSASGIWRPTDGTSTNTTTGGDKENFFFTFNTDQEMMPYSLSTRNEFILTGCNLMAELSRASDGSILSVCASKKHQQCNGMGCCRSRISTYNKSNMPSQFICKWKWFNKGHGDDGESPPAYAFIAEEGWFKQGRVEEEGWWFHQDQGPDKDSKLLLQVPILLQWEVFSSSAAAHDIIKSCSRSDCHCPREVSASLCKSKHSYCKRGSRGGYTCHCSKGYDSEADANPYVSGGCRGRNNFATTAKVADFGASRYVPVDRSAVTTMVQGTIGYLDPMYFYTQRLTEKSDVYSFGVVLVELLTRKKPFSYMSPEDDGLVAHFATLFAEGNLLQILDPQVVDEGGKELEAVATLAVTCVKLSGEDRPVMRQVELTLEAIRASNQGVSANSG</sequence>
<organism evidence="5">
    <name type="scientific">Brachypodium distachyon</name>
    <name type="common">Purple false brome</name>
    <name type="synonym">Trachynia distachya</name>
    <dbReference type="NCBI Taxonomy" id="15368"/>
    <lineage>
        <taxon>Eukaryota</taxon>
        <taxon>Viridiplantae</taxon>
        <taxon>Streptophyta</taxon>
        <taxon>Embryophyta</taxon>
        <taxon>Tracheophyta</taxon>
        <taxon>Spermatophyta</taxon>
        <taxon>Magnoliopsida</taxon>
        <taxon>Liliopsida</taxon>
        <taxon>Poales</taxon>
        <taxon>Poaceae</taxon>
        <taxon>BOP clade</taxon>
        <taxon>Pooideae</taxon>
        <taxon>Stipodae</taxon>
        <taxon>Brachypodieae</taxon>
        <taxon>Brachypodium</taxon>
    </lineage>
</organism>
<dbReference type="EnsemblPlants" id="PNT72006">
    <property type="protein sequence ID" value="PNT72006"/>
    <property type="gene ID" value="BRADI_2g38300v3"/>
</dbReference>
<evidence type="ECO:0000313" key="6">
    <source>
        <dbReference type="Proteomes" id="UP000008810"/>
    </source>
</evidence>
<dbReference type="EnsemblPlants" id="PNT72004">
    <property type="protein sequence ID" value="PNT72004"/>
    <property type="gene ID" value="BRADI_2g38300v3"/>
</dbReference>
<keyword evidence="6" id="KW-1185">Reference proteome</keyword>
<dbReference type="PANTHER" id="PTHR27005">
    <property type="entry name" value="WALL-ASSOCIATED RECEPTOR KINASE-LIKE 21"/>
    <property type="match status" value="1"/>
</dbReference>
<dbReference type="EMBL" id="CM000881">
    <property type="protein sequence ID" value="PNT72006.1"/>
    <property type="molecule type" value="Genomic_DNA"/>
</dbReference>
<evidence type="ECO:0000313" key="4">
    <source>
        <dbReference type="EMBL" id="PNT71998.1"/>
    </source>
</evidence>
<reference evidence="4" key="2">
    <citation type="submission" date="2017-06" db="EMBL/GenBank/DDBJ databases">
        <title>WGS assembly of Brachypodium distachyon.</title>
        <authorList>
            <consortium name="The International Brachypodium Initiative"/>
            <person name="Lucas S."/>
            <person name="Harmon-Smith M."/>
            <person name="Lail K."/>
            <person name="Tice H."/>
            <person name="Grimwood J."/>
            <person name="Bruce D."/>
            <person name="Barry K."/>
            <person name="Shu S."/>
            <person name="Lindquist E."/>
            <person name="Wang M."/>
            <person name="Pitluck S."/>
            <person name="Vogel J.P."/>
            <person name="Garvin D.F."/>
            <person name="Mockler T.C."/>
            <person name="Schmutz J."/>
            <person name="Rokhsar D."/>
            <person name="Bevan M.W."/>
        </authorList>
    </citation>
    <scope>NUCLEOTIDE SEQUENCE</scope>
    <source>
        <strain evidence="4">Bd21</strain>
    </source>
</reference>
<dbReference type="InterPro" id="IPR045274">
    <property type="entry name" value="WAK-like"/>
</dbReference>
<dbReference type="Gene3D" id="1.10.510.10">
    <property type="entry name" value="Transferase(Phosphotransferase) domain 1"/>
    <property type="match status" value="1"/>
</dbReference>
<evidence type="ECO:0000259" key="3">
    <source>
        <dbReference type="Pfam" id="PF00069"/>
    </source>
</evidence>
<dbReference type="EMBL" id="CM000881">
    <property type="protein sequence ID" value="PNT72004.1"/>
    <property type="molecule type" value="Genomic_DNA"/>
</dbReference>
<dbReference type="GO" id="GO:0007166">
    <property type="term" value="P:cell surface receptor signaling pathway"/>
    <property type="evidence" value="ECO:0007669"/>
    <property type="project" value="InterPro"/>
</dbReference>
<dbReference type="EnsemblPlants" id="PNT72002">
    <property type="protein sequence ID" value="PNT72002"/>
    <property type="gene ID" value="BRADI_2g38300v3"/>
</dbReference>
<evidence type="ECO:0000256" key="2">
    <source>
        <dbReference type="ARBA" id="ARBA00022840"/>
    </source>
</evidence>
<feature type="domain" description="Protein kinase" evidence="3">
    <location>
        <begin position="264"/>
        <end position="331"/>
    </location>
</feature>
<keyword evidence="2" id="KW-0067">ATP-binding</keyword>
<dbReference type="Gramene" id="PNT72004">
    <property type="protein sequence ID" value="PNT72004"/>
    <property type="gene ID" value="BRADI_2g38300v3"/>
</dbReference>
<dbReference type="Pfam" id="PF00069">
    <property type="entry name" value="Pkinase"/>
    <property type="match status" value="1"/>
</dbReference>
<keyword evidence="1" id="KW-0547">Nucleotide-binding</keyword>
<dbReference type="InterPro" id="IPR000719">
    <property type="entry name" value="Prot_kinase_dom"/>
</dbReference>
<dbReference type="HOGENOM" id="CLU_675022_0_0_1"/>
<dbReference type="FunFam" id="1.10.510.10:FF:002044">
    <property type="entry name" value="Protein kinase superfamily protein"/>
    <property type="match status" value="1"/>
</dbReference>
<dbReference type="OrthoDB" id="665377at2759"/>
<accession>I1HMN6</accession>
<dbReference type="Gramene" id="PNT72002">
    <property type="protein sequence ID" value="PNT72002"/>
    <property type="gene ID" value="BRADI_2g38300v3"/>
</dbReference>
<dbReference type="Gramene" id="PNT71998">
    <property type="protein sequence ID" value="PNT71998"/>
    <property type="gene ID" value="BRADI_2g38300v3"/>
</dbReference>
<dbReference type="GO" id="GO:0005524">
    <property type="term" value="F:ATP binding"/>
    <property type="evidence" value="ECO:0007669"/>
    <property type="project" value="UniProtKB-KW"/>
</dbReference>